<reference evidence="2 3" key="1">
    <citation type="submission" date="2014-10" db="EMBL/GenBank/DDBJ databases">
        <title>Genome sequence of Micropolyspora internatus JCM3315.</title>
        <authorList>
            <person name="Shin S.-K."/>
            <person name="Yi H."/>
        </authorList>
    </citation>
    <scope>NUCLEOTIDE SEQUENCE [LARGE SCALE GENOMIC DNA]</scope>
    <source>
        <strain evidence="2 3">JCM 3315</strain>
    </source>
</reference>
<accession>A0A837DBP3</accession>
<dbReference type="GO" id="GO:0036009">
    <property type="term" value="F:protein-glutamine N-methyltransferase activity"/>
    <property type="evidence" value="ECO:0007669"/>
    <property type="project" value="TreeGrafter"/>
</dbReference>
<sequence length="227" mass="25668">MSAERVERIRRWHERAYHGDFARGEQRVTYFGRSIVVPPEVMPLTPVSELLGGAVLDEVRVGDRVLDMGTGSGVNAVLAAAEAESVLAVDINPKALEAARDNARRNDVADRIEVRHSDVFSDVDGRFDLIVFDPPFRWFRPRTVFESAMTDENYGAMTRFFLGARDHLTDNGRMLIFFGTSGDLDYLTSLADETGFDRTVVARRSQVKDGWQVDYLTFRMTPRCLSR</sequence>
<feature type="domain" description="Methyltransferase small" evidence="1">
    <location>
        <begin position="61"/>
        <end position="178"/>
    </location>
</feature>
<dbReference type="PANTHER" id="PTHR18895">
    <property type="entry name" value="HEMK METHYLTRANSFERASE"/>
    <property type="match status" value="1"/>
</dbReference>
<evidence type="ECO:0000313" key="2">
    <source>
        <dbReference type="EMBL" id="KHF44011.1"/>
    </source>
</evidence>
<keyword evidence="2" id="KW-0489">Methyltransferase</keyword>
<dbReference type="PANTHER" id="PTHR18895:SF74">
    <property type="entry name" value="MTRF1L RELEASE FACTOR GLUTAMINE METHYLTRANSFERASE"/>
    <property type="match status" value="1"/>
</dbReference>
<dbReference type="CDD" id="cd02440">
    <property type="entry name" value="AdoMet_MTases"/>
    <property type="match status" value="1"/>
</dbReference>
<dbReference type="InterPro" id="IPR029063">
    <property type="entry name" value="SAM-dependent_MTases_sf"/>
</dbReference>
<proteinExistence type="predicted"/>
<gene>
    <name evidence="2" type="ORF">MINT15_23160</name>
</gene>
<evidence type="ECO:0000313" key="3">
    <source>
        <dbReference type="Proteomes" id="UP000030848"/>
    </source>
</evidence>
<name>A0A837DBP3_9PSEU</name>
<organism evidence="2 3">
    <name type="scientific">Saccharomonospora viridis</name>
    <dbReference type="NCBI Taxonomy" id="1852"/>
    <lineage>
        <taxon>Bacteria</taxon>
        <taxon>Bacillati</taxon>
        <taxon>Actinomycetota</taxon>
        <taxon>Actinomycetes</taxon>
        <taxon>Pseudonocardiales</taxon>
        <taxon>Pseudonocardiaceae</taxon>
        <taxon>Saccharomonospora</taxon>
    </lineage>
</organism>
<dbReference type="Pfam" id="PF05175">
    <property type="entry name" value="MTS"/>
    <property type="match status" value="1"/>
</dbReference>
<protein>
    <submittedName>
        <fullName evidence="2">Methyltransferase</fullName>
    </submittedName>
</protein>
<dbReference type="Gene3D" id="3.40.50.150">
    <property type="entry name" value="Vaccinia Virus protein VP39"/>
    <property type="match status" value="1"/>
</dbReference>
<dbReference type="EMBL" id="JRZE01000004">
    <property type="protein sequence ID" value="KHF44011.1"/>
    <property type="molecule type" value="Genomic_DNA"/>
</dbReference>
<dbReference type="InterPro" id="IPR050320">
    <property type="entry name" value="N5-glutamine_MTase"/>
</dbReference>
<dbReference type="SUPFAM" id="SSF53335">
    <property type="entry name" value="S-adenosyl-L-methionine-dependent methyltransferases"/>
    <property type="match status" value="1"/>
</dbReference>
<dbReference type="GO" id="GO:0032259">
    <property type="term" value="P:methylation"/>
    <property type="evidence" value="ECO:0007669"/>
    <property type="project" value="UniProtKB-KW"/>
</dbReference>
<dbReference type="InterPro" id="IPR007848">
    <property type="entry name" value="Small_mtfrase_dom"/>
</dbReference>
<evidence type="ECO:0000259" key="1">
    <source>
        <dbReference type="Pfam" id="PF05175"/>
    </source>
</evidence>
<dbReference type="PROSITE" id="PS00092">
    <property type="entry name" value="N6_MTASE"/>
    <property type="match status" value="1"/>
</dbReference>
<dbReference type="AlphaFoldDB" id="A0A837DBP3"/>
<dbReference type="OMA" id="RWHERAY"/>
<keyword evidence="2" id="KW-0808">Transferase</keyword>
<comment type="caution">
    <text evidence="2">The sequence shown here is derived from an EMBL/GenBank/DDBJ whole genome shotgun (WGS) entry which is preliminary data.</text>
</comment>
<dbReference type="GO" id="GO:0003676">
    <property type="term" value="F:nucleic acid binding"/>
    <property type="evidence" value="ECO:0007669"/>
    <property type="project" value="InterPro"/>
</dbReference>
<dbReference type="Proteomes" id="UP000030848">
    <property type="component" value="Unassembled WGS sequence"/>
</dbReference>
<dbReference type="InterPro" id="IPR002052">
    <property type="entry name" value="DNA_methylase_N6_adenine_CS"/>
</dbReference>